<evidence type="ECO:0000313" key="2">
    <source>
        <dbReference type="EMBL" id="EFU80611.1"/>
    </source>
</evidence>
<dbReference type="Proteomes" id="UP000005573">
    <property type="component" value="Unassembled WGS sequence"/>
</dbReference>
<proteinExistence type="predicted"/>
<reference evidence="2 3" key="1">
    <citation type="submission" date="2010-12" db="EMBL/GenBank/DDBJ databases">
        <authorList>
            <person name="Muzny D."/>
            <person name="Qin X."/>
            <person name="Deng J."/>
            <person name="Jiang H."/>
            <person name="Liu Y."/>
            <person name="Qu J."/>
            <person name="Song X.-Z."/>
            <person name="Zhang L."/>
            <person name="Thornton R."/>
            <person name="Coyle M."/>
            <person name="Francisco L."/>
            <person name="Jackson L."/>
            <person name="Javaid M."/>
            <person name="Korchina V."/>
            <person name="Kovar C."/>
            <person name="Mata R."/>
            <person name="Mathew T."/>
            <person name="Ngo R."/>
            <person name="Nguyen L."/>
            <person name="Nguyen N."/>
            <person name="Okwuonu G."/>
            <person name="Ongeri F."/>
            <person name="Pham C."/>
            <person name="Simmons D."/>
            <person name="Wilczek-Boney K."/>
            <person name="Hale W."/>
            <person name="Jakkamsetti A."/>
            <person name="Pham P."/>
            <person name="Ruth R."/>
            <person name="San Lucas F."/>
            <person name="Warren J."/>
            <person name="Zhang J."/>
            <person name="Zhao Z."/>
            <person name="Zhou C."/>
            <person name="Zhu D."/>
            <person name="Lee S."/>
            <person name="Bess C."/>
            <person name="Blankenburg K."/>
            <person name="Forbes L."/>
            <person name="Fu Q."/>
            <person name="Gubbala S."/>
            <person name="Hirani K."/>
            <person name="Jayaseelan J.C."/>
            <person name="Lara F."/>
            <person name="Munidasa M."/>
            <person name="Palculict T."/>
            <person name="Patil S."/>
            <person name="Pu L.-L."/>
            <person name="Saada N."/>
            <person name="Tang L."/>
            <person name="Weissenberger G."/>
            <person name="Zhu Y."/>
            <person name="Hemphill L."/>
            <person name="Shang Y."/>
            <person name="Youmans B."/>
            <person name="Ayvaz T."/>
            <person name="Ross M."/>
            <person name="Santibanez J."/>
            <person name="Aqrawi P."/>
            <person name="Gross S."/>
            <person name="Joshi V."/>
            <person name="Fowler G."/>
            <person name="Nazareth L."/>
            <person name="Reid J."/>
            <person name="Worley K."/>
            <person name="Petrosino J."/>
            <person name="Highlander S."/>
            <person name="Gibbs R."/>
        </authorList>
    </citation>
    <scope>NUCLEOTIDE SEQUENCE [LARGE SCALE GENOMIC DNA]</scope>
    <source>
        <strain evidence="2 3">ATCC 51333</strain>
    </source>
</reference>
<dbReference type="HOGENOM" id="CLU_3185902_0_0_11"/>
<comment type="caution">
    <text evidence="2">The sequence shown here is derived from an EMBL/GenBank/DDBJ whole genome shotgun (WGS) entry which is preliminary data.</text>
</comment>
<protein>
    <submittedName>
        <fullName evidence="2">Uncharacterized protein</fullName>
    </submittedName>
</protein>
<dbReference type="AlphaFoldDB" id="E6LX57"/>
<organism evidence="2 3">
    <name type="scientific">Mobiluncus curtisii ATCC 51333</name>
    <dbReference type="NCBI Taxonomy" id="887326"/>
    <lineage>
        <taxon>Bacteria</taxon>
        <taxon>Bacillati</taxon>
        <taxon>Actinomycetota</taxon>
        <taxon>Actinomycetes</taxon>
        <taxon>Actinomycetales</taxon>
        <taxon>Actinomycetaceae</taxon>
        <taxon>Mobiluncus</taxon>
    </lineage>
</organism>
<evidence type="ECO:0000256" key="1">
    <source>
        <dbReference type="SAM" id="MobiDB-lite"/>
    </source>
</evidence>
<gene>
    <name evidence="2" type="ORF">HMPREF0388_0330</name>
</gene>
<dbReference type="EMBL" id="AEPY01000003">
    <property type="protein sequence ID" value="EFU80611.1"/>
    <property type="molecule type" value="Genomic_DNA"/>
</dbReference>
<feature type="region of interest" description="Disordered" evidence="1">
    <location>
        <begin position="19"/>
        <end position="38"/>
    </location>
</feature>
<sequence>MNKLACIAKVQEAARKAKLSKSSCDGQASPRTPPDLALPERYFLAE</sequence>
<feature type="compositionally biased region" description="Polar residues" evidence="1">
    <location>
        <begin position="20"/>
        <end position="30"/>
    </location>
</feature>
<name>E6LX57_9ACTO</name>
<evidence type="ECO:0000313" key="3">
    <source>
        <dbReference type="Proteomes" id="UP000005573"/>
    </source>
</evidence>
<accession>E6LX57</accession>